<keyword evidence="4" id="KW-1185">Reference proteome</keyword>
<dbReference type="Proteomes" id="UP000777560">
    <property type="component" value="Unassembled WGS sequence"/>
</dbReference>
<feature type="compositionally biased region" description="Polar residues" evidence="1">
    <location>
        <begin position="1223"/>
        <end position="1241"/>
    </location>
</feature>
<feature type="compositionally biased region" description="Basic and acidic residues" evidence="1">
    <location>
        <begin position="1346"/>
        <end position="1355"/>
    </location>
</feature>
<feature type="region of interest" description="Disordered" evidence="1">
    <location>
        <begin position="717"/>
        <end position="740"/>
    </location>
</feature>
<name>A0ABY2YZ71_9LACO</name>
<feature type="compositionally biased region" description="Polar residues" evidence="1">
    <location>
        <begin position="597"/>
        <end position="607"/>
    </location>
</feature>
<feature type="region of interest" description="Disordered" evidence="1">
    <location>
        <begin position="815"/>
        <end position="858"/>
    </location>
</feature>
<feature type="compositionally biased region" description="Basic and acidic residues" evidence="1">
    <location>
        <begin position="837"/>
        <end position="856"/>
    </location>
</feature>
<feature type="region of interest" description="Disordered" evidence="1">
    <location>
        <begin position="1307"/>
        <end position="1423"/>
    </location>
</feature>
<feature type="domain" description="DUF5776" evidence="2">
    <location>
        <begin position="1595"/>
        <end position="1657"/>
    </location>
</feature>
<accession>A0ABY2YZ71</accession>
<feature type="compositionally biased region" description="Polar residues" evidence="1">
    <location>
        <begin position="815"/>
        <end position="836"/>
    </location>
</feature>
<feature type="region of interest" description="Disordered" evidence="1">
    <location>
        <begin position="173"/>
        <end position="216"/>
    </location>
</feature>
<feature type="region of interest" description="Disordered" evidence="1">
    <location>
        <begin position="556"/>
        <end position="704"/>
    </location>
</feature>
<proteinExistence type="predicted"/>
<dbReference type="EMBL" id="QUAV01000001">
    <property type="protein sequence ID" value="TPR26167.1"/>
    <property type="molecule type" value="Genomic_DNA"/>
</dbReference>
<feature type="region of interest" description="Disordered" evidence="1">
    <location>
        <begin position="761"/>
        <end position="801"/>
    </location>
</feature>
<feature type="compositionally biased region" description="Polar residues" evidence="1">
    <location>
        <begin position="516"/>
        <end position="538"/>
    </location>
</feature>
<evidence type="ECO:0000256" key="1">
    <source>
        <dbReference type="SAM" id="MobiDB-lite"/>
    </source>
</evidence>
<sequence>MVKFLVDQKERKVYNMSENIQIATAAAAQDMNNNKQSVDSESAYQQNMPTDDKSQAAYKEAYAAYKYGANNDNKDNPVTPETLDQAKNNQGLAYDQGTTYHATQDGVSDARNNNSEHAKDYTNNDNQQAAYNNAKAAYQAGFNQQDDSSAVDKNQGSSYNLGRAAQAAIEDASSGKYNNDPDAEGQDESGHWSSRNENNSKDSAYTNNDQALPWTNPQKQEYDDAYRSYIQGQNDAKAKQEATKAGITDEAGNKDFESQYSASGQAIQVAKDAYQNARDAYKAGYQNDDSYIATAQNNDQGDAYNQGRAARAAVKDAENGINNATDAQNNPNSFYNNDYRPGTIWNAAQKQAYQDAFTAYQDGQNSSENATNEPDTVQNKAYKDGQNDKVVKQAVEDAVNGITGITNVPTANADVYKNAQTNYQAGFDNPTKTNENNDFSYQTGQTARKAIIDATKNTNNINQYSGENKVIYQIVQNNYQDGLAGKPTHNENPTDPGKSEPYSVGQAAKQAIYDATNGNQKSADDSTNSSAAQLNNGDASDRKAAYDNAKNAYNAGLDNNLTNDDQKNAQLNPTANQAGQAAYRGINDAINGHDKTNGQSTDYSQAYDNAKDGLDGQPKHSESNNNVAYQTGKAYNTGINDEASGNTAKANDPNNPDNDSKNYNSTQKQAYDQAKKDYSDGVNGNTIDNSGSNINPNSKGYQQGVTAKDDANAMAAGINDESDGNEYKADDPKNPNQTAQKYTGSQIDAYNNAKTDYISGYNAPADSSGNGQSQAYQAGQAAKKGVMDAQKGDITDDSYTNPTQQAAYNKAQNDYVNGNESYGQPSENNGIAYQTGRSDDEGVRKALKDPSDDKTNHNAAYQATRDGMKNSGESAFYKSHQLAYDIGNATKQAIDDANNGDTKSNGDTVYNGQPTKALIYSRAKNDYIAGLTGSDNAAEDIDHNSVSYRAGSAAKAGIADATIGKHTPPTDNNFDTTAYDNAQKAYQAGLDNNTTSQDKTDAQLNPIANNAGMNTKQGIHDAITGHPDASQYSQNTDYHNAYDNAKNGMQNNGQNKDTIAYQSGQAEHQGIIDAQTGQKHAADYNHNSIAIAAYSNAKNAYNDGTNGDNDTSNAKADPIANEAGQAARDGINDAIHDNSDSADKYQHDPAAANAYQNAKKAYQAGLNGDTTSDNAKANAEANAAGQATRDGIHDAEQGSNSSAPKYKGNKTATDAYQKAKQAYQSGLNGDTTSKNATNSPEANKAGQATRDGIHDAQNGNTNAANKYANDSNANNAYQNAQKSYAAGQKGDKTSPAAKANVIANQAGANDHSNADQEAAAQNEEKQGSKAFINGYPDNSDNPSYKKGYDRAKQGFDDGMNNRPKAAPNDDSYNTGYQAAKDYQKGASDASHDDPRADNGSYAYNDGYNAYENGTKGEPYNNDNMNPSYQKAYKQAYNNGNSNYMKARKDNHKINRRSLKQDRKNQRKAFEIKYASHEGYKHGMHLDSPAKLRGFSRVYKHAYMKAYVKALRLHIPRYVYNLKKIYRHNEPSLTARTRNAEYTKTLLRNRHEFKVRGYGFTPAGHLIFRVKGGWISAAHSSIADLYYRHNAIKHNLKVKVIRERGTYIYNSKHFNHNSEVRYLRTGKIINIKSVEKVGHITRFYLGHGRYLSSNKTIVKKVG</sequence>
<gene>
    <name evidence="3" type="ORF">DY114_00270</name>
</gene>
<feature type="compositionally biased region" description="Polar residues" evidence="1">
    <location>
        <begin position="1257"/>
        <end position="1270"/>
    </location>
</feature>
<feature type="compositionally biased region" description="Low complexity" evidence="1">
    <location>
        <begin position="767"/>
        <end position="784"/>
    </location>
</feature>
<organism evidence="3 4">
    <name type="scientific">Apilactobacillus micheneri</name>
    <dbReference type="NCBI Taxonomy" id="1899430"/>
    <lineage>
        <taxon>Bacteria</taxon>
        <taxon>Bacillati</taxon>
        <taxon>Bacillota</taxon>
        <taxon>Bacilli</taxon>
        <taxon>Lactobacillales</taxon>
        <taxon>Lactobacillaceae</taxon>
        <taxon>Apilactobacillus</taxon>
    </lineage>
</organism>
<feature type="compositionally biased region" description="Polar residues" evidence="1">
    <location>
        <begin position="191"/>
        <end position="216"/>
    </location>
</feature>
<feature type="compositionally biased region" description="Low complexity" evidence="1">
    <location>
        <begin position="646"/>
        <end position="665"/>
    </location>
</feature>
<reference evidence="3 4" key="1">
    <citation type="submission" date="2018-08" db="EMBL/GenBank/DDBJ databases">
        <title>Comparative genomics of wild bee and flower associated Lactobacillus reveals potential adaptation to the bee host.</title>
        <authorList>
            <person name="Vuong H.Q."/>
            <person name="Mcfrederick Q.S."/>
        </authorList>
    </citation>
    <scope>NUCLEOTIDE SEQUENCE [LARGE SCALE GENOMIC DNA]</scope>
    <source>
        <strain evidence="3 4">HV_13</strain>
    </source>
</reference>
<feature type="region of interest" description="Disordered" evidence="1">
    <location>
        <begin position="29"/>
        <end position="53"/>
    </location>
</feature>
<evidence type="ECO:0000259" key="2">
    <source>
        <dbReference type="Pfam" id="PF19087"/>
    </source>
</evidence>
<feature type="compositionally biased region" description="Polar residues" evidence="1">
    <location>
        <begin position="103"/>
        <end position="113"/>
    </location>
</feature>
<dbReference type="RefSeq" id="WP_140938325.1">
    <property type="nucleotide sequence ID" value="NZ_QUAX01000001.1"/>
</dbReference>
<dbReference type="Pfam" id="PF19087">
    <property type="entry name" value="DUF5776"/>
    <property type="match status" value="1"/>
</dbReference>
<protein>
    <recommendedName>
        <fullName evidence="2">DUF5776 domain-containing protein</fullName>
    </recommendedName>
</protein>
<feature type="compositionally biased region" description="Polar residues" evidence="1">
    <location>
        <begin position="30"/>
        <end position="49"/>
    </location>
</feature>
<feature type="compositionally biased region" description="Basic and acidic residues" evidence="1">
    <location>
        <begin position="609"/>
        <end position="622"/>
    </location>
</feature>
<feature type="region of interest" description="Disordered" evidence="1">
    <location>
        <begin position="1223"/>
        <end position="1270"/>
    </location>
</feature>
<feature type="region of interest" description="Disordered" evidence="1">
    <location>
        <begin position="103"/>
        <end position="122"/>
    </location>
</feature>
<dbReference type="InterPro" id="IPR044081">
    <property type="entry name" value="DUF5776"/>
</dbReference>
<feature type="region of interest" description="Disordered" evidence="1">
    <location>
        <begin position="1179"/>
        <end position="1211"/>
    </location>
</feature>
<feature type="region of interest" description="Disordered" evidence="1">
    <location>
        <begin position="482"/>
        <end position="542"/>
    </location>
</feature>
<feature type="compositionally biased region" description="Polar residues" evidence="1">
    <location>
        <begin position="623"/>
        <end position="645"/>
    </location>
</feature>
<evidence type="ECO:0000313" key="4">
    <source>
        <dbReference type="Proteomes" id="UP000777560"/>
    </source>
</evidence>
<feature type="compositionally biased region" description="Polar residues" evidence="1">
    <location>
        <begin position="682"/>
        <end position="704"/>
    </location>
</feature>
<comment type="caution">
    <text evidence="3">The sequence shown here is derived from an EMBL/GenBank/DDBJ whole genome shotgun (WGS) entry which is preliminary data.</text>
</comment>
<evidence type="ECO:0000313" key="3">
    <source>
        <dbReference type="EMBL" id="TPR26167.1"/>
    </source>
</evidence>
<feature type="compositionally biased region" description="Polar residues" evidence="1">
    <location>
        <begin position="557"/>
        <end position="579"/>
    </location>
</feature>